<evidence type="ECO:0000313" key="3">
    <source>
        <dbReference type="Proteomes" id="UP000008811"/>
    </source>
</evidence>
<name>B3QMD4_CHLP8</name>
<sequence>MLDVGFAGEKGESETYKERFVDFFVNLCEMWKYWYIYISVAYNFLNTTKRKTYYR</sequence>
<evidence type="ECO:0000256" key="1">
    <source>
        <dbReference type="SAM" id="Phobius"/>
    </source>
</evidence>
<keyword evidence="1" id="KW-1133">Transmembrane helix</keyword>
<dbReference type="AlphaFoldDB" id="B3QMD4"/>
<proteinExistence type="predicted"/>
<dbReference type="STRING" id="517417.Cpar_0667"/>
<evidence type="ECO:0000313" key="2">
    <source>
        <dbReference type="EMBL" id="ACF11087.1"/>
    </source>
</evidence>
<reference evidence="2" key="1">
    <citation type="submission" date="2008-06" db="EMBL/GenBank/DDBJ databases">
        <title>Complete sequence of Chlorobaculum parvum NCIB 8327.</title>
        <authorList>
            <consortium name="US DOE Joint Genome Institute"/>
            <person name="Lucas S."/>
            <person name="Copeland A."/>
            <person name="Lapidus A."/>
            <person name="Glavina del Rio T."/>
            <person name="Dalin E."/>
            <person name="Tice H."/>
            <person name="Bruce D."/>
            <person name="Goodwin L."/>
            <person name="Pitluck S."/>
            <person name="Schmutz J."/>
            <person name="Larimer F."/>
            <person name="Land M."/>
            <person name="Hauser L."/>
            <person name="Kyrpides N."/>
            <person name="Mikhailova N."/>
            <person name="Zhao F."/>
            <person name="Li T."/>
            <person name="Liu Z."/>
            <person name="Overmann J."/>
            <person name="Bryant D.A."/>
            <person name="Richardson P."/>
        </authorList>
    </citation>
    <scope>NUCLEOTIDE SEQUENCE [LARGE SCALE GENOMIC DNA]</scope>
    <source>
        <strain evidence="2">NCIB 8327</strain>
    </source>
</reference>
<gene>
    <name evidence="2" type="ordered locus">Cpar_0667</name>
</gene>
<feature type="transmembrane region" description="Helical" evidence="1">
    <location>
        <begin position="23"/>
        <end position="45"/>
    </location>
</feature>
<protein>
    <submittedName>
        <fullName evidence="2">Uncharacterized protein</fullName>
    </submittedName>
</protein>
<dbReference type="Proteomes" id="UP000008811">
    <property type="component" value="Chromosome"/>
</dbReference>
<keyword evidence="1" id="KW-0812">Transmembrane</keyword>
<accession>B3QMD4</accession>
<keyword evidence="3" id="KW-1185">Reference proteome</keyword>
<dbReference type="HOGENOM" id="CLU_3023684_0_0_10"/>
<organism evidence="2 3">
    <name type="scientific">Chlorobaculum parvum (strain DSM 263 / NCIMB 8327)</name>
    <name type="common">Chlorobium vibrioforme subsp. thiosulfatophilum</name>
    <dbReference type="NCBI Taxonomy" id="517417"/>
    <lineage>
        <taxon>Bacteria</taxon>
        <taxon>Pseudomonadati</taxon>
        <taxon>Chlorobiota</taxon>
        <taxon>Chlorobiia</taxon>
        <taxon>Chlorobiales</taxon>
        <taxon>Chlorobiaceae</taxon>
        <taxon>Chlorobaculum</taxon>
    </lineage>
</organism>
<dbReference type="EMBL" id="CP001099">
    <property type="protein sequence ID" value="ACF11087.1"/>
    <property type="molecule type" value="Genomic_DNA"/>
</dbReference>
<dbReference type="KEGG" id="cpc:Cpar_0667"/>
<keyword evidence="1" id="KW-0472">Membrane</keyword>